<dbReference type="STRING" id="1805209.AUJ73_03065"/>
<organism evidence="3 4">
    <name type="scientific">Candidatus Gottesmanbacteria bacterium CG1_02_37_22</name>
    <dbReference type="NCBI Taxonomy" id="1805209"/>
    <lineage>
        <taxon>Bacteria</taxon>
        <taxon>Candidatus Gottesmaniibacteriota</taxon>
    </lineage>
</organism>
<dbReference type="InterPro" id="IPR001173">
    <property type="entry name" value="Glyco_trans_2-like"/>
</dbReference>
<gene>
    <name evidence="3" type="ORF">AUJ73_03065</name>
</gene>
<keyword evidence="1" id="KW-0812">Transmembrane</keyword>
<comment type="caution">
    <text evidence="3">The sequence shown here is derived from an EMBL/GenBank/DDBJ whole genome shotgun (WGS) entry which is preliminary data.</text>
</comment>
<feature type="domain" description="Glycosyltransferase 2-like" evidence="2">
    <location>
        <begin position="7"/>
        <end position="99"/>
    </location>
</feature>
<feature type="transmembrane region" description="Helical" evidence="1">
    <location>
        <begin position="204"/>
        <end position="224"/>
    </location>
</feature>
<sequence>MTKNTISAVVLYKDEEDTIDRCIRSLSWCDEIVLIDDYSTGKKLIQIKESFPSVKVFKNHLNDDFASQRNYGLTKSSGLWILFIDADELVCEKLKLEILSIIKNNHIYRDEVNGYFIPRLDNIFRKKLKHGETAKIRLLRLGRKGKGIWKGKVHEVWEIEGEKGLLEYPISHYPHPTISAFLKSINRYTDIRARNLYVMGKKTNIFSVVVYPLGKFIYNFIFRLGFLDGMQGFVVSIFMSFHSFLVRSKLWMLRHNNDNE</sequence>
<evidence type="ECO:0000313" key="3">
    <source>
        <dbReference type="EMBL" id="OIO13877.1"/>
    </source>
</evidence>
<dbReference type="InterPro" id="IPR029044">
    <property type="entry name" value="Nucleotide-diphossugar_trans"/>
</dbReference>
<evidence type="ECO:0000259" key="2">
    <source>
        <dbReference type="Pfam" id="PF00535"/>
    </source>
</evidence>
<protein>
    <recommendedName>
        <fullName evidence="2">Glycosyltransferase 2-like domain-containing protein</fullName>
    </recommendedName>
</protein>
<dbReference type="Gene3D" id="3.90.550.10">
    <property type="entry name" value="Spore Coat Polysaccharide Biosynthesis Protein SpsA, Chain A"/>
    <property type="match status" value="1"/>
</dbReference>
<keyword evidence="1" id="KW-1133">Transmembrane helix</keyword>
<reference evidence="3 4" key="1">
    <citation type="journal article" date="2016" name="Environ. Microbiol.">
        <title>Genomic resolution of a cold subsurface aquifer community provides metabolic insights for novel microbes adapted to high CO concentrations.</title>
        <authorList>
            <person name="Probst A.J."/>
            <person name="Castelle C.J."/>
            <person name="Singh A."/>
            <person name="Brown C.T."/>
            <person name="Anantharaman K."/>
            <person name="Sharon I."/>
            <person name="Hug L.A."/>
            <person name="Burstein D."/>
            <person name="Emerson J.B."/>
            <person name="Thomas B.C."/>
            <person name="Banfield J.F."/>
        </authorList>
    </citation>
    <scope>NUCLEOTIDE SEQUENCE [LARGE SCALE GENOMIC DNA]</scope>
    <source>
        <strain evidence="3">CG1_02_37_22</strain>
    </source>
</reference>
<dbReference type="Pfam" id="PF00535">
    <property type="entry name" value="Glycos_transf_2"/>
    <property type="match status" value="1"/>
</dbReference>
<dbReference type="PANTHER" id="PTHR43630:SF2">
    <property type="entry name" value="GLYCOSYLTRANSFERASE"/>
    <property type="match status" value="1"/>
</dbReference>
<name>A0A1J4TTD7_9BACT</name>
<evidence type="ECO:0000313" key="4">
    <source>
        <dbReference type="Proteomes" id="UP000183120"/>
    </source>
</evidence>
<dbReference type="AlphaFoldDB" id="A0A1J4TTD7"/>
<dbReference type="EMBL" id="MNUY01000047">
    <property type="protein sequence ID" value="OIO13877.1"/>
    <property type="molecule type" value="Genomic_DNA"/>
</dbReference>
<dbReference type="CDD" id="cd02511">
    <property type="entry name" value="Beta4Glucosyltransferase"/>
    <property type="match status" value="1"/>
</dbReference>
<dbReference type="PANTHER" id="PTHR43630">
    <property type="entry name" value="POLY-BETA-1,6-N-ACETYL-D-GLUCOSAMINE SYNTHASE"/>
    <property type="match status" value="1"/>
</dbReference>
<accession>A0A1J4TTD7</accession>
<dbReference type="Proteomes" id="UP000183120">
    <property type="component" value="Unassembled WGS sequence"/>
</dbReference>
<feature type="transmembrane region" description="Helical" evidence="1">
    <location>
        <begin position="230"/>
        <end position="246"/>
    </location>
</feature>
<keyword evidence="1" id="KW-0472">Membrane</keyword>
<dbReference type="SUPFAM" id="SSF53448">
    <property type="entry name" value="Nucleotide-diphospho-sugar transferases"/>
    <property type="match status" value="1"/>
</dbReference>
<proteinExistence type="predicted"/>
<evidence type="ECO:0000256" key="1">
    <source>
        <dbReference type="SAM" id="Phobius"/>
    </source>
</evidence>